<evidence type="ECO:0000313" key="1">
    <source>
        <dbReference type="EMBL" id="MBC2667532.1"/>
    </source>
</evidence>
<accession>A0A7X1FW89</accession>
<reference evidence="1 2" key="1">
    <citation type="submission" date="2020-08" db="EMBL/GenBank/DDBJ databases">
        <title>The genome sequence of type strain Novosphingobium piscinae KCTC 42194.</title>
        <authorList>
            <person name="Liu Y."/>
        </authorList>
    </citation>
    <scope>NUCLEOTIDE SEQUENCE [LARGE SCALE GENOMIC DNA]</scope>
    <source>
        <strain evidence="1 2">KCTC 42194</strain>
    </source>
</reference>
<organism evidence="1 2">
    <name type="scientific">Novosphingobium piscinae</name>
    <dbReference type="NCBI Taxonomy" id="1507448"/>
    <lineage>
        <taxon>Bacteria</taxon>
        <taxon>Pseudomonadati</taxon>
        <taxon>Pseudomonadota</taxon>
        <taxon>Alphaproteobacteria</taxon>
        <taxon>Sphingomonadales</taxon>
        <taxon>Sphingomonadaceae</taxon>
        <taxon>Novosphingobium</taxon>
    </lineage>
</organism>
<name>A0A7X1FW89_9SPHN</name>
<proteinExistence type="predicted"/>
<comment type="caution">
    <text evidence="1">The sequence shown here is derived from an EMBL/GenBank/DDBJ whole genome shotgun (WGS) entry which is preliminary data.</text>
</comment>
<keyword evidence="2" id="KW-1185">Reference proteome</keyword>
<dbReference type="InterPro" id="IPR021074">
    <property type="entry name" value="Formate_DH_dsu"/>
</dbReference>
<dbReference type="Pfam" id="PF11390">
    <property type="entry name" value="FdsD"/>
    <property type="match status" value="1"/>
</dbReference>
<evidence type="ECO:0000313" key="2">
    <source>
        <dbReference type="Proteomes" id="UP000551327"/>
    </source>
</evidence>
<dbReference type="Proteomes" id="UP000551327">
    <property type="component" value="Unassembled WGS sequence"/>
</dbReference>
<sequence length="58" mass="5913">MANQIAANLAAQGEAAAVAETAAHITRYWDPRMRAAILAADAAGLSPIARAAIASLPR</sequence>
<gene>
    <name evidence="1" type="ORF">H7F53_00065</name>
</gene>
<dbReference type="EMBL" id="JACLAX010000001">
    <property type="protein sequence ID" value="MBC2667532.1"/>
    <property type="molecule type" value="Genomic_DNA"/>
</dbReference>
<dbReference type="AlphaFoldDB" id="A0A7X1FW89"/>
<protein>
    <submittedName>
        <fullName evidence="1">Formate dehydrogenase subunit delta</fullName>
    </submittedName>
</protein>